<dbReference type="GO" id="GO:0006508">
    <property type="term" value="P:proteolysis"/>
    <property type="evidence" value="ECO:0007669"/>
    <property type="project" value="UniProtKB-KW"/>
</dbReference>
<dbReference type="InterPro" id="IPR051201">
    <property type="entry name" value="Chloro_Bact_Ser_Proteases"/>
</dbReference>
<keyword evidence="4" id="KW-1133">Transmembrane helix</keyword>
<evidence type="ECO:0000256" key="4">
    <source>
        <dbReference type="SAM" id="Phobius"/>
    </source>
</evidence>
<dbReference type="GO" id="GO:0004252">
    <property type="term" value="F:serine-type endopeptidase activity"/>
    <property type="evidence" value="ECO:0007669"/>
    <property type="project" value="InterPro"/>
</dbReference>
<feature type="region of interest" description="Disordered" evidence="3">
    <location>
        <begin position="1"/>
        <end position="121"/>
    </location>
</feature>
<dbReference type="InterPro" id="IPR009003">
    <property type="entry name" value="Peptidase_S1_PA"/>
</dbReference>
<dbReference type="PANTHER" id="PTHR43343">
    <property type="entry name" value="PEPTIDASE S12"/>
    <property type="match status" value="1"/>
</dbReference>
<feature type="compositionally biased region" description="Pro residues" evidence="3">
    <location>
        <begin position="33"/>
        <end position="44"/>
    </location>
</feature>
<dbReference type="SUPFAM" id="SSF50494">
    <property type="entry name" value="Trypsin-like serine proteases"/>
    <property type="match status" value="1"/>
</dbReference>
<dbReference type="PROSITE" id="PS50106">
    <property type="entry name" value="PDZ"/>
    <property type="match status" value="1"/>
</dbReference>
<keyword evidence="4" id="KW-0472">Membrane</keyword>
<sequence>MNYQNPSEPESSPEPDDQRPDHYRQASEESAGSPPPPPGPPPYGPGGGDPQAFGPYGPNTFNPEPYRTGPPDPPYGSHHDPRYDPRWVHSTHHPTDETRSIPYFSNEYNDPGQYSKPSRRRRGPLSLILNGIGILAFGFLLIGFLALVFDWDGPDIAVDDFSLEEFFAPDGASEQADPIIPDPEAANASLVEQLDHVHQGITVDWENGDQHTGSGLDPGQEVSKAPGIFMVDTQVYQYLGFGSGMVLSSDGLAITNYHVVESSTSVSITMADTNERYSATVLGRDASQDIAVLQIDTDEPLEVASINPGEVSVGDTVAGVGNAGGQGYLTSVVGEIQGTSETIHIEPQEPGSPAQWLENLIMITADIVPGYSGGPTVDANGQVIGVSTAASQNTTNSDDAYGYAVPIVNALEVVEQVLAGDDSGDVVIGAGGALGIVVSSEPDAGARVMEVMNGSAAHQIGLQPDDVILEIDGNDVLNSSYISRYVRDKDPGEEVEVVWRTVDGEIRTATAVLEEASIN</sequence>
<evidence type="ECO:0000256" key="3">
    <source>
        <dbReference type="SAM" id="MobiDB-lite"/>
    </source>
</evidence>
<evidence type="ECO:0000313" key="7">
    <source>
        <dbReference type="Proteomes" id="UP000078292"/>
    </source>
</evidence>
<proteinExistence type="predicted"/>
<comment type="caution">
    <text evidence="6">The sequence shown here is derived from an EMBL/GenBank/DDBJ whole genome shotgun (WGS) entry which is preliminary data.</text>
</comment>
<dbReference type="InterPro" id="IPR036034">
    <property type="entry name" value="PDZ_sf"/>
</dbReference>
<dbReference type="PANTHER" id="PTHR43343:SF3">
    <property type="entry name" value="PROTEASE DO-LIKE 8, CHLOROPLASTIC"/>
    <property type="match status" value="1"/>
</dbReference>
<evidence type="ECO:0000313" key="6">
    <source>
        <dbReference type="EMBL" id="OAV59445.1"/>
    </source>
</evidence>
<dbReference type="PRINTS" id="PR00834">
    <property type="entry name" value="PROTEASES2C"/>
</dbReference>
<dbReference type="EMBL" id="LXEY01000022">
    <property type="protein sequence ID" value="OAV59445.1"/>
    <property type="molecule type" value="Genomic_DNA"/>
</dbReference>
<keyword evidence="7" id="KW-1185">Reference proteome</keyword>
<dbReference type="Gene3D" id="2.40.10.120">
    <property type="match status" value="1"/>
</dbReference>
<dbReference type="AlphaFoldDB" id="A0A1B7LWQ5"/>
<dbReference type="Pfam" id="PF17820">
    <property type="entry name" value="PDZ_6"/>
    <property type="match status" value="1"/>
</dbReference>
<dbReference type="SMART" id="SM00228">
    <property type="entry name" value="PDZ"/>
    <property type="match status" value="1"/>
</dbReference>
<dbReference type="STRING" id="1837282.A6F49_16515"/>
<dbReference type="InterPro" id="IPR001940">
    <property type="entry name" value="Peptidase_S1C"/>
</dbReference>
<organism evidence="6 7">
    <name type="scientific">Enteractinococcus helveticum</name>
    <dbReference type="NCBI Taxonomy" id="1837282"/>
    <lineage>
        <taxon>Bacteria</taxon>
        <taxon>Bacillati</taxon>
        <taxon>Actinomycetota</taxon>
        <taxon>Actinomycetes</taxon>
        <taxon>Micrococcales</taxon>
        <taxon>Micrococcaceae</taxon>
    </lineage>
</organism>
<dbReference type="RefSeq" id="WP_052504983.1">
    <property type="nucleotide sequence ID" value="NZ_LXEY01000022.1"/>
</dbReference>
<dbReference type="InterPro" id="IPR001478">
    <property type="entry name" value="PDZ"/>
</dbReference>
<evidence type="ECO:0000259" key="5">
    <source>
        <dbReference type="PROSITE" id="PS50106"/>
    </source>
</evidence>
<evidence type="ECO:0000256" key="1">
    <source>
        <dbReference type="ARBA" id="ARBA00022670"/>
    </source>
</evidence>
<name>A0A1B7LWQ5_9MICC</name>
<keyword evidence="1" id="KW-0645">Protease</keyword>
<dbReference type="InterPro" id="IPR041489">
    <property type="entry name" value="PDZ_6"/>
</dbReference>
<feature type="compositionally biased region" description="Basic and acidic residues" evidence="3">
    <location>
        <begin position="16"/>
        <end position="27"/>
    </location>
</feature>
<keyword evidence="4" id="KW-0812">Transmembrane</keyword>
<dbReference type="Gene3D" id="2.30.42.10">
    <property type="match status" value="1"/>
</dbReference>
<dbReference type="Pfam" id="PF13365">
    <property type="entry name" value="Trypsin_2"/>
    <property type="match status" value="1"/>
</dbReference>
<feature type="compositionally biased region" description="Low complexity" evidence="3">
    <location>
        <begin position="1"/>
        <end position="10"/>
    </location>
</feature>
<evidence type="ECO:0000256" key="2">
    <source>
        <dbReference type="ARBA" id="ARBA00022801"/>
    </source>
</evidence>
<dbReference type="OrthoDB" id="73775at2"/>
<feature type="transmembrane region" description="Helical" evidence="4">
    <location>
        <begin position="127"/>
        <end position="149"/>
    </location>
</feature>
<accession>A0A1B7LWQ5</accession>
<dbReference type="SUPFAM" id="SSF50156">
    <property type="entry name" value="PDZ domain-like"/>
    <property type="match status" value="1"/>
</dbReference>
<reference evidence="6 7" key="1">
    <citation type="submission" date="2016-04" db="EMBL/GenBank/DDBJ databases">
        <title>First whole genome shotgun sequence of the bacterium Enteractinococcus sp. strain UASWS1574.</title>
        <authorList>
            <person name="Crovadore J."/>
            <person name="Chablais R."/>
            <person name="Lefort F."/>
        </authorList>
    </citation>
    <scope>NUCLEOTIDE SEQUENCE [LARGE SCALE GENOMIC DNA]</scope>
    <source>
        <strain evidence="6 7">UASWS1574</strain>
    </source>
</reference>
<dbReference type="Proteomes" id="UP000078292">
    <property type="component" value="Unassembled WGS sequence"/>
</dbReference>
<gene>
    <name evidence="6" type="ORF">A6F49_16515</name>
</gene>
<feature type="domain" description="PDZ" evidence="5">
    <location>
        <begin position="432"/>
        <end position="481"/>
    </location>
</feature>
<protein>
    <recommendedName>
        <fullName evidence="5">PDZ domain-containing protein</fullName>
    </recommendedName>
</protein>
<feature type="compositionally biased region" description="Basic and acidic residues" evidence="3">
    <location>
        <begin position="77"/>
        <end position="99"/>
    </location>
</feature>
<keyword evidence="2" id="KW-0378">Hydrolase</keyword>